<dbReference type="SUPFAM" id="SSF46785">
    <property type="entry name" value="Winged helix' DNA-binding domain"/>
    <property type="match status" value="1"/>
</dbReference>
<evidence type="ECO:0000313" key="6">
    <source>
        <dbReference type="Proteomes" id="UP000008871"/>
    </source>
</evidence>
<dbReference type="PANTHER" id="PTHR33204:SF37">
    <property type="entry name" value="HTH-TYPE TRANSCRIPTIONAL REGULATOR YODB"/>
    <property type="match status" value="1"/>
</dbReference>
<dbReference type="KEGG" id="abo:ABO_0662"/>
<proteinExistence type="predicted"/>
<dbReference type="InterPro" id="IPR036390">
    <property type="entry name" value="WH_DNA-bd_sf"/>
</dbReference>
<dbReference type="AlphaFoldDB" id="Q0VRT8"/>
<dbReference type="HOGENOM" id="CLU_111585_4_0_6"/>
<sequence>MGKVGTFGYIFMKDKEKKFSRTEAPHKSAQMVEAIYGCKWSLTVYQLLARGINRPGEMVRSVEGLTTKVLNQCLKRNIEFGILERVSYNEVPPRVEYKVTVFGEKFMEILDELEKLQRAIEKQI</sequence>
<feature type="domain" description="HTH hxlR-type" evidence="4">
    <location>
        <begin position="24"/>
        <end position="124"/>
    </location>
</feature>
<organism evidence="5 6">
    <name type="scientific">Alcanivorax borkumensis (strain ATCC 700651 / DSM 11573 / NCIMB 13689 / SK2)</name>
    <dbReference type="NCBI Taxonomy" id="393595"/>
    <lineage>
        <taxon>Bacteria</taxon>
        <taxon>Pseudomonadati</taxon>
        <taxon>Pseudomonadota</taxon>
        <taxon>Gammaproteobacteria</taxon>
        <taxon>Oceanospirillales</taxon>
        <taxon>Alcanivoracaceae</taxon>
        <taxon>Alcanivorax</taxon>
    </lineage>
</organism>
<dbReference type="Pfam" id="PF01638">
    <property type="entry name" value="HxlR"/>
    <property type="match status" value="1"/>
</dbReference>
<evidence type="ECO:0000256" key="3">
    <source>
        <dbReference type="ARBA" id="ARBA00023163"/>
    </source>
</evidence>
<dbReference type="GO" id="GO:0003677">
    <property type="term" value="F:DNA binding"/>
    <property type="evidence" value="ECO:0007669"/>
    <property type="project" value="UniProtKB-KW"/>
</dbReference>
<reference evidence="5 6" key="1">
    <citation type="journal article" date="2006" name="Nat. Biotechnol.">
        <title>Genome sequence of the ubiquitous hydrocarbon-degrading marine bacterium Alcanivorax borkumensis.</title>
        <authorList>
            <person name="Schneiker S."/>
            <person name="Martins dos Santos V.A.P."/>
            <person name="Bartels D."/>
            <person name="Bekel T."/>
            <person name="Brecht M."/>
            <person name="Buhrmester J."/>
            <person name="Chernikova T.N."/>
            <person name="Denaro R."/>
            <person name="Ferrer M."/>
            <person name="Gertler C."/>
            <person name="Goesmann A."/>
            <person name="Golyshina O.V."/>
            <person name="Kaminski F."/>
            <person name="Khachane A.N."/>
            <person name="Lang S."/>
            <person name="Linke B."/>
            <person name="McHardy A.C."/>
            <person name="Meyer F."/>
            <person name="Nechitaylo T."/>
            <person name="Puehler A."/>
            <person name="Regenhardt D."/>
            <person name="Rupp O."/>
            <person name="Sabirova J.S."/>
            <person name="Selbitschka W."/>
            <person name="Yakimov M.M."/>
            <person name="Timmis K.N."/>
            <person name="Vorhoelter F.-J."/>
            <person name="Weidner S."/>
            <person name="Kaiser O."/>
            <person name="Golyshin P.N."/>
        </authorList>
    </citation>
    <scope>NUCLEOTIDE SEQUENCE [LARGE SCALE GENOMIC DNA]</scope>
    <source>
        <strain evidence="6">ATCC 700651 / DSM 11573 / NCIMB 13689 / SK2</strain>
    </source>
</reference>
<evidence type="ECO:0000256" key="2">
    <source>
        <dbReference type="ARBA" id="ARBA00023125"/>
    </source>
</evidence>
<dbReference type="EMBL" id="AM286690">
    <property type="protein sequence ID" value="CAL16110.1"/>
    <property type="molecule type" value="Genomic_DNA"/>
</dbReference>
<dbReference type="Gene3D" id="1.10.10.10">
    <property type="entry name" value="Winged helix-like DNA-binding domain superfamily/Winged helix DNA-binding domain"/>
    <property type="match status" value="1"/>
</dbReference>
<keyword evidence="3" id="KW-0804">Transcription</keyword>
<evidence type="ECO:0000259" key="4">
    <source>
        <dbReference type="PROSITE" id="PS51118"/>
    </source>
</evidence>
<keyword evidence="2" id="KW-0238">DNA-binding</keyword>
<dbReference type="InterPro" id="IPR002577">
    <property type="entry name" value="HTH_HxlR"/>
</dbReference>
<evidence type="ECO:0000313" key="5">
    <source>
        <dbReference type="EMBL" id="CAL16110.1"/>
    </source>
</evidence>
<name>Q0VRT8_ALCBS</name>
<dbReference type="PROSITE" id="PS51118">
    <property type="entry name" value="HTH_HXLR"/>
    <property type="match status" value="1"/>
</dbReference>
<dbReference type="PANTHER" id="PTHR33204">
    <property type="entry name" value="TRANSCRIPTIONAL REGULATOR, MARR FAMILY"/>
    <property type="match status" value="1"/>
</dbReference>
<dbReference type="eggNOG" id="COG1733">
    <property type="taxonomic scope" value="Bacteria"/>
</dbReference>
<gene>
    <name evidence="5" type="ordered locus">ABO_0662</name>
</gene>
<accession>Q0VRT8</accession>
<dbReference type="STRING" id="393595.ABO_0662"/>
<dbReference type="InterPro" id="IPR036388">
    <property type="entry name" value="WH-like_DNA-bd_sf"/>
</dbReference>
<evidence type="ECO:0000256" key="1">
    <source>
        <dbReference type="ARBA" id="ARBA00023015"/>
    </source>
</evidence>
<keyword evidence="1" id="KW-0805">Transcription regulation</keyword>
<dbReference type="Proteomes" id="UP000008871">
    <property type="component" value="Chromosome"/>
</dbReference>
<keyword evidence="6" id="KW-1185">Reference proteome</keyword>
<protein>
    <recommendedName>
        <fullName evidence="4">HTH hxlR-type domain-containing protein</fullName>
    </recommendedName>
</protein>